<evidence type="ECO:0000256" key="4">
    <source>
        <dbReference type="ARBA" id="ARBA00023242"/>
    </source>
</evidence>
<sequence length="594" mass="66914">MEGTTQYAISKPTPPANEQQEELDLYTIPSSSSWFNWDEIHEIERSSLKEFFNWVSITRTPKIYKEYRDFIINKFREDPSRKLKFTDVRRSLIGDISLIHKVFRLLEKWGLINFDVASTKEGNVGVGVEGEEKVKVRFEEGVPNGIRVSAYLNSSKAVLQTSNLETTDVGEEGPFILPPLASHSDVFRRDLVRAKELVCGNCGDECVSGFYESTKEESIACVKCYKNENYDGKISASDFKFKDGNQGSDVHGAGYWTEEETLLLLESVLKHGDNWDLVSENVPTKNTLECISRLIELPFGELVLDTNNGNTSSLKKLQSAFVESKEPIVIEDQQSKQTNEHEQIKDDEIKKPPLKKRGIVSFADVGDSLMKQVALLSTAVSPHIAAAAAEASITTLCDENQYARLIFDGEKDNVTNVFESNTSDNEPTRLNDDAMETEETHLQSENQDGFLKMKSKTATLRIRAAVATALGAAAARAKLLADQEEREIEHLVATVIETQVKKINLKIKYFEEVELIMEKEYAQIQEIKESVLDEQIDVIRQALVEENELQKQAFCGVGDEGKQISQNQRPETRDQRLKECHVEQVDVLRGDGVE</sequence>
<dbReference type="Pfam" id="PF04433">
    <property type="entry name" value="SWIRM"/>
    <property type="match status" value="1"/>
</dbReference>
<dbReference type="Gene3D" id="1.10.10.10">
    <property type="entry name" value="Winged helix-like DNA-binding domain superfamily/Winged helix DNA-binding domain"/>
    <property type="match status" value="1"/>
</dbReference>
<feature type="region of interest" description="Disordered" evidence="5">
    <location>
        <begin position="1"/>
        <end position="20"/>
    </location>
</feature>
<dbReference type="PANTHER" id="PTHR12802">
    <property type="entry name" value="SWI/SNF COMPLEX-RELATED"/>
    <property type="match status" value="1"/>
</dbReference>
<dbReference type="GO" id="GO:0005634">
    <property type="term" value="C:nucleus"/>
    <property type="evidence" value="ECO:0007669"/>
    <property type="project" value="UniProtKB-ARBA"/>
</dbReference>
<keyword evidence="1" id="KW-0805">Transcription regulation</keyword>
<feature type="domain" description="SWIRM" evidence="7">
    <location>
        <begin position="26"/>
        <end position="123"/>
    </location>
</feature>
<feature type="domain" description="Myb-like" evidence="6">
    <location>
        <begin position="254"/>
        <end position="293"/>
    </location>
</feature>
<dbReference type="PROSITE" id="PS51293">
    <property type="entry name" value="SANT"/>
    <property type="match status" value="1"/>
</dbReference>
<dbReference type="InterPro" id="IPR032451">
    <property type="entry name" value="SMARCC_C"/>
</dbReference>
<comment type="caution">
    <text evidence="9">The sequence shown here is derived from an EMBL/GenBank/DDBJ whole genome shotgun (WGS) entry which is preliminary data.</text>
</comment>
<evidence type="ECO:0000256" key="3">
    <source>
        <dbReference type="ARBA" id="ARBA00023163"/>
    </source>
</evidence>
<evidence type="ECO:0000259" key="7">
    <source>
        <dbReference type="PROSITE" id="PS50934"/>
    </source>
</evidence>
<dbReference type="PROSITE" id="PS50090">
    <property type="entry name" value="MYB_LIKE"/>
    <property type="match status" value="1"/>
</dbReference>
<dbReference type="AlphaFoldDB" id="A0A7J7L5K4"/>
<dbReference type="PROSITE" id="PS50934">
    <property type="entry name" value="SWIRM"/>
    <property type="match status" value="1"/>
</dbReference>
<gene>
    <name evidence="9" type="ORF">GIB67_041798</name>
</gene>
<reference evidence="9 10" key="1">
    <citation type="journal article" date="2020" name="IScience">
        <title>Genome Sequencing of the Endangered Kingdonia uniflora (Circaeasteraceae, Ranunculales) Reveals Potential Mechanisms of Evolutionary Specialization.</title>
        <authorList>
            <person name="Sun Y."/>
            <person name="Deng T."/>
            <person name="Zhang A."/>
            <person name="Moore M.J."/>
            <person name="Landis J.B."/>
            <person name="Lin N."/>
            <person name="Zhang H."/>
            <person name="Zhang X."/>
            <person name="Huang J."/>
            <person name="Zhang X."/>
            <person name="Sun H."/>
            <person name="Wang H."/>
        </authorList>
    </citation>
    <scope>NUCLEOTIDE SEQUENCE [LARGE SCALE GENOMIC DNA]</scope>
    <source>
        <strain evidence="9">TB1705</strain>
        <tissue evidence="9">Leaf</tissue>
    </source>
</reference>
<dbReference type="Pfam" id="PF16495">
    <property type="entry name" value="SWIRM-assoc_1"/>
    <property type="match status" value="1"/>
</dbReference>
<accession>A0A7J7L5K4</accession>
<dbReference type="InterPro" id="IPR001005">
    <property type="entry name" value="SANT/Myb"/>
</dbReference>
<keyword evidence="3" id="KW-0804">Transcription</keyword>
<name>A0A7J7L5K4_9MAGN</name>
<evidence type="ECO:0000256" key="2">
    <source>
        <dbReference type="ARBA" id="ARBA00023125"/>
    </source>
</evidence>
<evidence type="ECO:0000259" key="6">
    <source>
        <dbReference type="PROSITE" id="PS50090"/>
    </source>
</evidence>
<evidence type="ECO:0000259" key="8">
    <source>
        <dbReference type="PROSITE" id="PS51293"/>
    </source>
</evidence>
<dbReference type="InterPro" id="IPR009057">
    <property type="entry name" value="Homeodomain-like_sf"/>
</dbReference>
<evidence type="ECO:0008006" key="11">
    <source>
        <dbReference type="Google" id="ProtNLM"/>
    </source>
</evidence>
<evidence type="ECO:0000313" key="9">
    <source>
        <dbReference type="EMBL" id="KAF6137925.1"/>
    </source>
</evidence>
<protein>
    <recommendedName>
        <fullName evidence="11">SWI/SNF complex subunit SWI3A</fullName>
    </recommendedName>
</protein>
<dbReference type="InterPro" id="IPR017884">
    <property type="entry name" value="SANT_dom"/>
</dbReference>
<evidence type="ECO:0000256" key="5">
    <source>
        <dbReference type="SAM" id="MobiDB-lite"/>
    </source>
</evidence>
<keyword evidence="4" id="KW-0539">Nucleus</keyword>
<dbReference type="InterPro" id="IPR036388">
    <property type="entry name" value="WH-like_DNA-bd_sf"/>
</dbReference>
<proteinExistence type="predicted"/>
<dbReference type="GO" id="GO:0003677">
    <property type="term" value="F:DNA binding"/>
    <property type="evidence" value="ECO:0007669"/>
    <property type="project" value="UniProtKB-KW"/>
</dbReference>
<dbReference type="EMBL" id="JACGCM010002618">
    <property type="protein sequence ID" value="KAF6137925.1"/>
    <property type="molecule type" value="Genomic_DNA"/>
</dbReference>
<dbReference type="FunFam" id="1.10.10.10:FF:000020">
    <property type="entry name" value="SWI/SNF complex subunit SMARCC2 isoform c"/>
    <property type="match status" value="1"/>
</dbReference>
<dbReference type="Pfam" id="PF00249">
    <property type="entry name" value="Myb_DNA-binding"/>
    <property type="match status" value="1"/>
</dbReference>
<dbReference type="SUPFAM" id="SSF46689">
    <property type="entry name" value="Homeodomain-like"/>
    <property type="match status" value="2"/>
</dbReference>
<dbReference type="SMART" id="SM00717">
    <property type="entry name" value="SANT"/>
    <property type="match status" value="1"/>
</dbReference>
<dbReference type="PANTHER" id="PTHR12802:SF140">
    <property type="entry name" value="SWI_SNF COMPLEX SUBUNIT SWI3A"/>
    <property type="match status" value="1"/>
</dbReference>
<evidence type="ECO:0000256" key="1">
    <source>
        <dbReference type="ARBA" id="ARBA00023015"/>
    </source>
</evidence>
<keyword evidence="10" id="KW-1185">Reference proteome</keyword>
<organism evidence="9 10">
    <name type="scientific">Kingdonia uniflora</name>
    <dbReference type="NCBI Taxonomy" id="39325"/>
    <lineage>
        <taxon>Eukaryota</taxon>
        <taxon>Viridiplantae</taxon>
        <taxon>Streptophyta</taxon>
        <taxon>Embryophyta</taxon>
        <taxon>Tracheophyta</taxon>
        <taxon>Spermatophyta</taxon>
        <taxon>Magnoliopsida</taxon>
        <taxon>Ranunculales</taxon>
        <taxon>Circaeasteraceae</taxon>
        <taxon>Kingdonia</taxon>
    </lineage>
</organism>
<dbReference type="Proteomes" id="UP000541444">
    <property type="component" value="Unassembled WGS sequence"/>
</dbReference>
<dbReference type="InterPro" id="IPR007526">
    <property type="entry name" value="SWIRM"/>
</dbReference>
<keyword evidence="2" id="KW-0238">DNA-binding</keyword>
<evidence type="ECO:0000313" key="10">
    <source>
        <dbReference type="Proteomes" id="UP000541444"/>
    </source>
</evidence>
<feature type="domain" description="SANT" evidence="8">
    <location>
        <begin position="251"/>
        <end position="302"/>
    </location>
</feature>
<dbReference type="Gene3D" id="1.10.10.60">
    <property type="entry name" value="Homeodomain-like"/>
    <property type="match status" value="1"/>
</dbReference>
<dbReference type="OrthoDB" id="118550at2759"/>